<feature type="coiled-coil region" evidence="1">
    <location>
        <begin position="207"/>
        <end position="234"/>
    </location>
</feature>
<organism evidence="2">
    <name type="scientific">Lygus hesperus</name>
    <name type="common">Western plant bug</name>
    <dbReference type="NCBI Taxonomy" id="30085"/>
    <lineage>
        <taxon>Eukaryota</taxon>
        <taxon>Metazoa</taxon>
        <taxon>Ecdysozoa</taxon>
        <taxon>Arthropoda</taxon>
        <taxon>Hexapoda</taxon>
        <taxon>Insecta</taxon>
        <taxon>Pterygota</taxon>
        <taxon>Neoptera</taxon>
        <taxon>Paraneoptera</taxon>
        <taxon>Hemiptera</taxon>
        <taxon>Heteroptera</taxon>
        <taxon>Panheteroptera</taxon>
        <taxon>Cimicomorpha</taxon>
        <taxon>Miridae</taxon>
        <taxon>Mirini</taxon>
        <taxon>Lygus</taxon>
    </lineage>
</organism>
<evidence type="ECO:0000313" key="3">
    <source>
        <dbReference type="EMBL" id="JAG57063.1"/>
    </source>
</evidence>
<dbReference type="EMBL" id="GBRD01008758">
    <property type="protein sequence ID" value="JAG57063.1"/>
    <property type="molecule type" value="Transcribed_RNA"/>
</dbReference>
<dbReference type="AlphaFoldDB" id="A0A0A9Y340"/>
<gene>
    <name evidence="2" type="ORF">CM83_1341</name>
</gene>
<keyword evidence="1" id="KW-0175">Coiled coil</keyword>
<proteinExistence type="predicted"/>
<name>A0A0A9Y340_LYGHE</name>
<protein>
    <submittedName>
        <fullName evidence="2">Uncharacterized protein</fullName>
    </submittedName>
</protein>
<feature type="non-terminal residue" evidence="2">
    <location>
        <position position="1"/>
    </location>
</feature>
<evidence type="ECO:0000256" key="1">
    <source>
        <dbReference type="SAM" id="Coils"/>
    </source>
</evidence>
<sequence>IYPNSISMENDGKVDWILFYKNFSHYEGLKGVEAKDIAVFRSEVTRAWSHLAQSQGLEIAIKSLRDPQLLEILLPNLVSWDDLINRLDKRSCSESITLGQVIKWFSVVQAVLCILFLFPCLWPVLQKYCVCQIVNKGKHKFLYVNRSPELGGELPPTADDFQKPICQDDAKSEQYVTSYMILHVKSVAADWLPSNIKAKVIRESKELRASKELFENLCKKLRKYEDEYQAAVRRHLEETARRRLQHEESKMSKFGRWFSDGLRRLLTRRRQDGTEGDGWSVVTRGRKSGKRQLRRTYSAIPAQEYEKEEMINMHLLPATPQLSSSDVKESASLFNLR</sequence>
<reference evidence="3" key="3">
    <citation type="submission" date="2014-09" db="EMBL/GenBank/DDBJ databases">
        <authorList>
            <person name="Magalhaes I.L.F."/>
            <person name="Oliveira U."/>
            <person name="Santos F.R."/>
            <person name="Vidigal T.H.D.A."/>
            <person name="Brescovit A.D."/>
            <person name="Santos A.J."/>
        </authorList>
    </citation>
    <scope>NUCLEOTIDE SEQUENCE</scope>
</reference>
<reference evidence="2" key="2">
    <citation type="submission" date="2014-07" db="EMBL/GenBank/DDBJ databases">
        <authorList>
            <person name="Hull J."/>
        </authorList>
    </citation>
    <scope>NUCLEOTIDE SEQUENCE</scope>
</reference>
<dbReference type="EMBL" id="GBHO01019649">
    <property type="protein sequence ID" value="JAG23955.1"/>
    <property type="molecule type" value="Transcribed_RNA"/>
</dbReference>
<accession>A0A0A9Y340</accession>
<reference evidence="2" key="1">
    <citation type="journal article" date="2014" name="PLoS ONE">
        <title>Transcriptome-Based Identification of ABC Transporters in the Western Tarnished Plant Bug Lygus hesperus.</title>
        <authorList>
            <person name="Hull J.J."/>
            <person name="Chaney K."/>
            <person name="Geib S.M."/>
            <person name="Fabrick J.A."/>
            <person name="Brent C.S."/>
            <person name="Walsh D."/>
            <person name="Lavine L.C."/>
        </authorList>
    </citation>
    <scope>NUCLEOTIDE SEQUENCE</scope>
</reference>
<evidence type="ECO:0000313" key="2">
    <source>
        <dbReference type="EMBL" id="JAG23955.1"/>
    </source>
</evidence>